<sequence length="189" mass="21497">VVDIVTKRLYQIKVMLYGEVVDMGQGQEESSPQKCAQLASLLIADNTLPRLVLNLADLPFEARKHVAQIYNNFIRRDLSGFVAYIERQPQIMSALVRGYENADIALNCGTMLRERDNLKIMMNLLRDTSANIQFEAFHVFKVFVANPKKPNEVTQILLNNKDKLVAYLEKFQNEKGAPPQMIDRVTLVG</sequence>
<name>A0A418AMW6_9STRA</name>
<evidence type="ECO:0000313" key="3">
    <source>
        <dbReference type="Proteomes" id="UP000285060"/>
    </source>
</evidence>
<dbReference type="GO" id="GO:0043539">
    <property type="term" value="F:protein serine/threonine kinase activator activity"/>
    <property type="evidence" value="ECO:0007669"/>
    <property type="project" value="TreeGrafter"/>
</dbReference>
<proteinExistence type="inferred from homology"/>
<evidence type="ECO:0008006" key="4">
    <source>
        <dbReference type="Google" id="ProtNLM"/>
    </source>
</evidence>
<organism evidence="2 3">
    <name type="scientific">Aphanomyces invadans</name>
    <dbReference type="NCBI Taxonomy" id="157072"/>
    <lineage>
        <taxon>Eukaryota</taxon>
        <taxon>Sar</taxon>
        <taxon>Stramenopiles</taxon>
        <taxon>Oomycota</taxon>
        <taxon>Saprolegniomycetes</taxon>
        <taxon>Saprolegniales</taxon>
        <taxon>Verrucalvaceae</taxon>
        <taxon>Aphanomyces</taxon>
    </lineage>
</organism>
<keyword evidence="3" id="KW-1185">Reference proteome</keyword>
<dbReference type="InterPro" id="IPR016024">
    <property type="entry name" value="ARM-type_fold"/>
</dbReference>
<dbReference type="InterPro" id="IPR013878">
    <property type="entry name" value="Mo25"/>
</dbReference>
<dbReference type="AlphaFoldDB" id="A0A418AMW6"/>
<reference evidence="2 3" key="1">
    <citation type="submission" date="2018-08" db="EMBL/GenBank/DDBJ databases">
        <title>Aphanomyces genome sequencing and annotation.</title>
        <authorList>
            <person name="Minardi D."/>
            <person name="Oidtmann B."/>
            <person name="Van Der Giezen M."/>
            <person name="Studholme D.J."/>
        </authorList>
    </citation>
    <scope>NUCLEOTIDE SEQUENCE [LARGE SCALE GENOMIC DNA]</scope>
    <source>
        <strain evidence="2 3">NJM0002</strain>
    </source>
</reference>
<dbReference type="Pfam" id="PF08569">
    <property type="entry name" value="Mo25"/>
    <property type="match status" value="1"/>
</dbReference>
<feature type="non-terminal residue" evidence="2">
    <location>
        <position position="1"/>
    </location>
</feature>
<dbReference type="Gene3D" id="1.25.10.10">
    <property type="entry name" value="Leucine-rich Repeat Variant"/>
    <property type="match status" value="2"/>
</dbReference>
<dbReference type="VEuPathDB" id="FungiDB:H310_04191"/>
<dbReference type="SUPFAM" id="SSF48371">
    <property type="entry name" value="ARM repeat"/>
    <property type="match status" value="1"/>
</dbReference>
<evidence type="ECO:0000256" key="1">
    <source>
        <dbReference type="ARBA" id="ARBA00011012"/>
    </source>
</evidence>
<dbReference type="Proteomes" id="UP000285060">
    <property type="component" value="Unassembled WGS sequence"/>
</dbReference>
<dbReference type="GO" id="GO:0035556">
    <property type="term" value="P:intracellular signal transduction"/>
    <property type="evidence" value="ECO:0007669"/>
    <property type="project" value="TreeGrafter"/>
</dbReference>
<comment type="caution">
    <text evidence="2">The sequence shown here is derived from an EMBL/GenBank/DDBJ whole genome shotgun (WGS) entry which is preliminary data.</text>
</comment>
<dbReference type="InterPro" id="IPR011989">
    <property type="entry name" value="ARM-like"/>
</dbReference>
<dbReference type="PANTHER" id="PTHR10182">
    <property type="entry name" value="CALCIUM-BINDING PROTEIN 39-RELATED"/>
    <property type="match status" value="1"/>
</dbReference>
<protein>
    <recommendedName>
        <fullName evidence="4">Mo25-like protein</fullName>
    </recommendedName>
</protein>
<accession>A0A418AMW6</accession>
<gene>
    <name evidence="2" type="ORF">DYB32_007749</name>
</gene>
<evidence type="ECO:0000313" key="2">
    <source>
        <dbReference type="EMBL" id="RHY26302.1"/>
    </source>
</evidence>
<dbReference type="EMBL" id="QUSY01001042">
    <property type="protein sequence ID" value="RHY26302.1"/>
    <property type="molecule type" value="Genomic_DNA"/>
</dbReference>
<comment type="similarity">
    <text evidence="1">Belongs to the Mo25 family.</text>
</comment>
<dbReference type="PANTHER" id="PTHR10182:SF3">
    <property type="entry name" value="PROTEIN MO25"/>
    <property type="match status" value="1"/>
</dbReference>